<name>B4D5T2_9BACT</name>
<proteinExistence type="predicted"/>
<dbReference type="InParanoid" id="B4D5T2"/>
<gene>
    <name evidence="1" type="ORF">CfE428DRAFT_4271</name>
</gene>
<reference evidence="1 2" key="1">
    <citation type="journal article" date="2011" name="J. Bacteriol.">
        <title>Genome sequence of Chthoniobacter flavus Ellin428, an aerobic heterotrophic soil bacterium.</title>
        <authorList>
            <person name="Kant R."/>
            <person name="van Passel M.W."/>
            <person name="Palva A."/>
            <person name="Lucas S."/>
            <person name="Lapidus A."/>
            <person name="Glavina Del Rio T."/>
            <person name="Dalin E."/>
            <person name="Tice H."/>
            <person name="Bruce D."/>
            <person name="Goodwin L."/>
            <person name="Pitluck S."/>
            <person name="Larimer F.W."/>
            <person name="Land M.L."/>
            <person name="Hauser L."/>
            <person name="Sangwan P."/>
            <person name="de Vos W.M."/>
            <person name="Janssen P.H."/>
            <person name="Smidt H."/>
        </authorList>
    </citation>
    <scope>NUCLEOTIDE SEQUENCE [LARGE SCALE GENOMIC DNA]</scope>
    <source>
        <strain evidence="1 2">Ellin428</strain>
    </source>
</reference>
<dbReference type="EMBL" id="ABVL01000014">
    <property type="protein sequence ID" value="EDY18135.1"/>
    <property type="molecule type" value="Genomic_DNA"/>
</dbReference>
<comment type="caution">
    <text evidence="1">The sequence shown here is derived from an EMBL/GenBank/DDBJ whole genome shotgun (WGS) entry which is preliminary data.</text>
</comment>
<dbReference type="Proteomes" id="UP000005824">
    <property type="component" value="Unassembled WGS sequence"/>
</dbReference>
<dbReference type="STRING" id="497964.CfE428DRAFT_4271"/>
<evidence type="ECO:0000313" key="1">
    <source>
        <dbReference type="EMBL" id="EDY18135.1"/>
    </source>
</evidence>
<protein>
    <submittedName>
        <fullName evidence="1">Uncharacterized protein</fullName>
    </submittedName>
</protein>
<sequence>MRRLALPARPQNVQPSGIRQCFLFSIEGHKCANLSFDGDGHVE</sequence>
<accession>B4D5T2</accession>
<evidence type="ECO:0000313" key="2">
    <source>
        <dbReference type="Proteomes" id="UP000005824"/>
    </source>
</evidence>
<organism evidence="1 2">
    <name type="scientific">Chthoniobacter flavus Ellin428</name>
    <dbReference type="NCBI Taxonomy" id="497964"/>
    <lineage>
        <taxon>Bacteria</taxon>
        <taxon>Pseudomonadati</taxon>
        <taxon>Verrucomicrobiota</taxon>
        <taxon>Spartobacteria</taxon>
        <taxon>Chthoniobacterales</taxon>
        <taxon>Chthoniobacteraceae</taxon>
        <taxon>Chthoniobacter</taxon>
    </lineage>
</organism>
<keyword evidence="2" id="KW-1185">Reference proteome</keyword>
<dbReference type="AlphaFoldDB" id="B4D5T2"/>